<feature type="signal peptide" evidence="1">
    <location>
        <begin position="1"/>
        <end position="21"/>
    </location>
</feature>
<dbReference type="PANTHER" id="PTHR32234:SF0">
    <property type="entry name" value="THIOL:DISULFIDE INTERCHANGE PROTEIN DSBD"/>
    <property type="match status" value="1"/>
</dbReference>
<evidence type="ECO:0000313" key="3">
    <source>
        <dbReference type="EMBL" id="GAA4804261.1"/>
    </source>
</evidence>
<feature type="domain" description="Thiol:disulfide interchange protein DsbD N-terminal" evidence="2">
    <location>
        <begin position="35"/>
        <end position="145"/>
    </location>
</feature>
<dbReference type="Proteomes" id="UP001501411">
    <property type="component" value="Unassembled WGS sequence"/>
</dbReference>
<dbReference type="Pfam" id="PF11412">
    <property type="entry name" value="DsbD_N"/>
    <property type="match status" value="1"/>
</dbReference>
<dbReference type="Gene3D" id="2.60.40.1250">
    <property type="entry name" value="Thiol:disulfide interchange protein DsbD, N-terminal domain"/>
    <property type="match status" value="1"/>
</dbReference>
<protein>
    <recommendedName>
        <fullName evidence="2">Thiol:disulfide interchange protein DsbD N-terminal domain-containing protein</fullName>
    </recommendedName>
</protein>
<dbReference type="InterPro" id="IPR028250">
    <property type="entry name" value="DsbDN"/>
</dbReference>
<feature type="chain" id="PRO_5047437158" description="Thiol:disulfide interchange protein DsbD N-terminal domain-containing protein" evidence="1">
    <location>
        <begin position="22"/>
        <end position="150"/>
    </location>
</feature>
<evidence type="ECO:0000256" key="1">
    <source>
        <dbReference type="SAM" id="SignalP"/>
    </source>
</evidence>
<accession>A0ABP9C309</accession>
<proteinExistence type="predicted"/>
<dbReference type="InterPro" id="IPR036929">
    <property type="entry name" value="DsbDN_sf"/>
</dbReference>
<dbReference type="PANTHER" id="PTHR32234">
    <property type="entry name" value="THIOL:DISULFIDE INTERCHANGE PROTEIN DSBD"/>
    <property type="match status" value="1"/>
</dbReference>
<keyword evidence="4" id="KW-1185">Reference proteome</keyword>
<dbReference type="RefSeq" id="WP_345234136.1">
    <property type="nucleotide sequence ID" value="NZ_BAABIQ010000043.1"/>
</dbReference>
<evidence type="ECO:0000313" key="4">
    <source>
        <dbReference type="Proteomes" id="UP001501411"/>
    </source>
</evidence>
<organism evidence="3 4">
    <name type="scientific">Olivibacter ginsenosidimutans</name>
    <dbReference type="NCBI Taxonomy" id="1176537"/>
    <lineage>
        <taxon>Bacteria</taxon>
        <taxon>Pseudomonadati</taxon>
        <taxon>Bacteroidota</taxon>
        <taxon>Sphingobacteriia</taxon>
        <taxon>Sphingobacteriales</taxon>
        <taxon>Sphingobacteriaceae</taxon>
        <taxon>Olivibacter</taxon>
    </lineage>
</organism>
<reference evidence="4" key="1">
    <citation type="journal article" date="2019" name="Int. J. Syst. Evol. Microbiol.">
        <title>The Global Catalogue of Microorganisms (GCM) 10K type strain sequencing project: providing services to taxonomists for standard genome sequencing and annotation.</title>
        <authorList>
            <consortium name="The Broad Institute Genomics Platform"/>
            <consortium name="The Broad Institute Genome Sequencing Center for Infectious Disease"/>
            <person name="Wu L."/>
            <person name="Ma J."/>
        </authorList>
    </citation>
    <scope>NUCLEOTIDE SEQUENCE [LARGE SCALE GENOMIC DNA]</scope>
    <source>
        <strain evidence="4">JCM 18200</strain>
    </source>
</reference>
<dbReference type="EMBL" id="BAABIQ010000043">
    <property type="protein sequence ID" value="GAA4804261.1"/>
    <property type="molecule type" value="Genomic_DNA"/>
</dbReference>
<gene>
    <name evidence="3" type="ORF">GCM10023231_36660</name>
</gene>
<sequence length="150" mass="16720">MKKLSALLMTILMLNVLAVSAQIKTPVKWSYAAKKINDKEAVVLIKASIEKGWHIYSQNIKPGGPVPTSFTFTKSADYAPVGKTAEPKGINHFEKVFDMNVVYFENEAVFQQKVSLNKATTNIKGTIEFMVCNDHECLPPDEISFNVPIK</sequence>
<evidence type="ECO:0000259" key="2">
    <source>
        <dbReference type="Pfam" id="PF11412"/>
    </source>
</evidence>
<keyword evidence="1" id="KW-0732">Signal</keyword>
<comment type="caution">
    <text evidence="3">The sequence shown here is derived from an EMBL/GenBank/DDBJ whole genome shotgun (WGS) entry which is preliminary data.</text>
</comment>
<name>A0ABP9C309_9SPHI</name>